<dbReference type="InterPro" id="IPR041796">
    <property type="entry name" value="Mre11_N"/>
</dbReference>
<feature type="compositionally biased region" description="Acidic residues" evidence="10">
    <location>
        <begin position="362"/>
        <end position="375"/>
    </location>
</feature>
<dbReference type="InterPro" id="IPR050535">
    <property type="entry name" value="DNA_Repair-Maintenance_Comp"/>
</dbReference>
<comment type="activity regulation">
    <text evidence="9">Nuclease activity is regulated by Rad50.</text>
</comment>
<dbReference type="PANTHER" id="PTHR30337:SF0">
    <property type="entry name" value="NUCLEASE SBCCD SUBUNIT D"/>
    <property type="match status" value="1"/>
</dbReference>
<name>A0A151AI65_9EURY</name>
<keyword evidence="3 9" id="KW-0255">Endonuclease</keyword>
<feature type="region of interest" description="Disordered" evidence="10">
    <location>
        <begin position="362"/>
        <end position="439"/>
    </location>
</feature>
<reference evidence="12 13" key="1">
    <citation type="submission" date="2016-02" db="EMBL/GenBank/DDBJ databases">
        <title>Genome sequence of Halalkalicoccus paucihalophilus DSM 24557.</title>
        <authorList>
            <person name="Poehlein A."/>
            <person name="Daniel R."/>
        </authorList>
    </citation>
    <scope>NUCLEOTIDE SEQUENCE [LARGE SCALE GENOMIC DNA]</scope>
    <source>
        <strain evidence="12 13">DSM 24557</strain>
    </source>
</reference>
<keyword evidence="7 9" id="KW-0234">DNA repair</keyword>
<organism evidence="12 13">
    <name type="scientific">Halalkalicoccus paucihalophilus</name>
    <dbReference type="NCBI Taxonomy" id="1008153"/>
    <lineage>
        <taxon>Archaea</taxon>
        <taxon>Methanobacteriati</taxon>
        <taxon>Methanobacteriota</taxon>
        <taxon>Stenosarchaea group</taxon>
        <taxon>Halobacteria</taxon>
        <taxon>Halobacteriales</taxon>
        <taxon>Halococcaceae</taxon>
        <taxon>Halalkalicoccus</taxon>
    </lineage>
</organism>
<dbReference type="InterPro" id="IPR032885">
    <property type="entry name" value="Mre11_archaea-type"/>
</dbReference>
<evidence type="ECO:0000259" key="11">
    <source>
        <dbReference type="Pfam" id="PF00149"/>
    </source>
</evidence>
<dbReference type="OrthoDB" id="11638at2157"/>
<feature type="binding site" evidence="9">
    <location>
        <position position="85"/>
    </location>
    <ligand>
        <name>Mn(2+)</name>
        <dbReference type="ChEBI" id="CHEBI:29035"/>
        <label>2</label>
    </ligand>
</feature>
<dbReference type="CDD" id="cd00840">
    <property type="entry name" value="MPP_Mre11_N"/>
    <property type="match status" value="1"/>
</dbReference>
<keyword evidence="8 9" id="KW-0464">Manganese</keyword>
<dbReference type="GO" id="GO:0045027">
    <property type="term" value="F:DNA end binding"/>
    <property type="evidence" value="ECO:0007669"/>
    <property type="project" value="UniProtKB-UniRule"/>
</dbReference>
<dbReference type="InterPro" id="IPR054879">
    <property type="entry name" value="Mre11_Halo"/>
</dbReference>
<proteinExistence type="inferred from homology"/>
<dbReference type="SUPFAM" id="SSF56300">
    <property type="entry name" value="Metallo-dependent phosphatases"/>
    <property type="match status" value="1"/>
</dbReference>
<keyword evidence="2 9" id="KW-0479">Metal-binding</keyword>
<evidence type="ECO:0000256" key="1">
    <source>
        <dbReference type="ARBA" id="ARBA00022722"/>
    </source>
</evidence>
<comment type="cofactor">
    <cofactor evidence="9">
        <name>Mn(2+)</name>
        <dbReference type="ChEBI" id="CHEBI:29035"/>
    </cofactor>
    <text evidence="9">Binds 2 manganese ions per subunit.</text>
</comment>
<dbReference type="GO" id="GO:0000403">
    <property type="term" value="F:Y-form DNA binding"/>
    <property type="evidence" value="ECO:0007669"/>
    <property type="project" value="UniProtKB-UniRule"/>
</dbReference>
<evidence type="ECO:0000256" key="2">
    <source>
        <dbReference type="ARBA" id="ARBA00022723"/>
    </source>
</evidence>
<dbReference type="EC" id="3.1.-.-" evidence="9"/>
<feature type="binding site" evidence="9">
    <location>
        <position position="183"/>
    </location>
    <ligand>
        <name>Mn(2+)</name>
        <dbReference type="ChEBI" id="CHEBI:29035"/>
        <label>1</label>
    </ligand>
</feature>
<evidence type="ECO:0000256" key="3">
    <source>
        <dbReference type="ARBA" id="ARBA00022759"/>
    </source>
</evidence>
<feature type="binding site" evidence="9">
    <location>
        <position position="150"/>
    </location>
    <ligand>
        <name>Mn(2+)</name>
        <dbReference type="ChEBI" id="CHEBI:29035"/>
        <label>2</label>
    </ligand>
</feature>
<sequence length="439" mass="47991">MTRVIHTGDTHIGYRQYHSAERRSDFLAAFQRVAADAMEEDVDALVHAGDLFHDRRPDIQDLLGTLDVLRDLDAADVPFLAIVGNHEGTREGQWLDLFSRMGLATRLDSDGIEIGGTTFYGLDHVPVSQRDRLEYDFAPPETEHTALVAHGLFEPFPYADWDTEELLDSASVEFDAMLLGDNHQPDRAELGGTWVTYCGSTERASAAERDDRGYNLVDFAEGEAHISRRGLDTREFVFVDAELAEGEGTERVLERVGQYDLADCVVIVTVEGEGGTVTPAEVESFARERGALIARVNDKREVEESASFDVSFSDPDTAVRARLNEMGLSGAASEIDETVRASKIADSNVRGAVEERVRSLIEEEPEAFETAEAVESESAAEGTETAEEPAHFESGSDVSSEADGVGTDERNAVGPTESTDRPNGASAESQDQSSMEEYL</sequence>
<feature type="binding site" evidence="9">
    <location>
        <position position="50"/>
    </location>
    <ligand>
        <name>Mn(2+)</name>
        <dbReference type="ChEBI" id="CHEBI:29035"/>
        <label>2</label>
    </ligand>
</feature>
<dbReference type="RefSeq" id="WP_066377978.1">
    <property type="nucleotide sequence ID" value="NZ_LTAZ01000001.1"/>
</dbReference>
<protein>
    <recommendedName>
        <fullName evidence="9">DNA double-strand break repair protein Mre11</fullName>
        <ecNumber evidence="9">3.1.-.-</ecNumber>
    </recommendedName>
</protein>
<evidence type="ECO:0000256" key="9">
    <source>
        <dbReference type="HAMAP-Rule" id="MF_02044"/>
    </source>
</evidence>
<comment type="function">
    <text evidence="9">Part of the Rad50/Mre11 complex, which is involved in the early steps of DNA double-strand break (DSB) repair. Mre11 binds to DSB ends and has both double-stranded 3'-5' exonuclease activity and single-stranded endonuclease activity.</text>
</comment>
<dbReference type="InterPro" id="IPR004843">
    <property type="entry name" value="Calcineurin-like_PHP"/>
</dbReference>
<comment type="caution">
    <text evidence="12">The sequence shown here is derived from an EMBL/GenBank/DDBJ whole genome shotgun (WGS) entry which is preliminary data.</text>
</comment>
<evidence type="ECO:0000313" key="12">
    <source>
        <dbReference type="EMBL" id="KYH27341.1"/>
    </source>
</evidence>
<dbReference type="InterPro" id="IPR029052">
    <property type="entry name" value="Metallo-depent_PP-like"/>
</dbReference>
<dbReference type="AlphaFoldDB" id="A0A151AI65"/>
<dbReference type="Pfam" id="PF00149">
    <property type="entry name" value="Metallophos"/>
    <property type="match status" value="1"/>
</dbReference>
<dbReference type="PATRIC" id="fig|1008153.3.peg.9"/>
<comment type="caution">
    <text evidence="9">Lacks conserved residue(s) required for the propagation of feature annotation.</text>
</comment>
<dbReference type="Gene3D" id="3.60.21.10">
    <property type="match status" value="1"/>
</dbReference>
<dbReference type="NCBIfam" id="NF041030">
    <property type="entry name" value="Mre11_Halo"/>
    <property type="match status" value="1"/>
</dbReference>
<evidence type="ECO:0000256" key="5">
    <source>
        <dbReference type="ARBA" id="ARBA00022801"/>
    </source>
</evidence>
<comment type="subunit">
    <text evidence="9">Homodimer. Forms a heterotetramer composed of two Mre11 subunits and two Rad50 subunits.</text>
</comment>
<dbReference type="PANTHER" id="PTHR30337">
    <property type="entry name" value="COMPONENT OF ATP-DEPENDENT DSDNA EXONUCLEASE"/>
    <property type="match status" value="1"/>
</dbReference>
<keyword evidence="1 9" id="KW-0540">Nuclease</keyword>
<evidence type="ECO:0000256" key="7">
    <source>
        <dbReference type="ARBA" id="ARBA00023204"/>
    </source>
</evidence>
<feature type="binding site" evidence="9">
    <location>
        <position position="11"/>
    </location>
    <ligand>
        <name>Mn(2+)</name>
        <dbReference type="ChEBI" id="CHEBI:29035"/>
        <label>1</label>
    </ligand>
</feature>
<accession>A0A151AI65</accession>
<evidence type="ECO:0000256" key="6">
    <source>
        <dbReference type="ARBA" id="ARBA00022839"/>
    </source>
</evidence>
<evidence type="ECO:0000256" key="10">
    <source>
        <dbReference type="SAM" id="MobiDB-lite"/>
    </source>
</evidence>
<feature type="binding site" evidence="9">
    <location>
        <position position="9"/>
    </location>
    <ligand>
        <name>Mn(2+)</name>
        <dbReference type="ChEBI" id="CHEBI:29035"/>
        <label>1</label>
    </ligand>
</feature>
<dbReference type="GO" id="GO:0004519">
    <property type="term" value="F:endonuclease activity"/>
    <property type="evidence" value="ECO:0007669"/>
    <property type="project" value="UniProtKB-UniRule"/>
</dbReference>
<feature type="compositionally biased region" description="Polar residues" evidence="10">
    <location>
        <begin position="426"/>
        <end position="439"/>
    </location>
</feature>
<keyword evidence="4 9" id="KW-0227">DNA damage</keyword>
<dbReference type="GO" id="GO:0030145">
    <property type="term" value="F:manganese ion binding"/>
    <property type="evidence" value="ECO:0007669"/>
    <property type="project" value="UniProtKB-UniRule"/>
</dbReference>
<dbReference type="EMBL" id="LTAZ01000001">
    <property type="protein sequence ID" value="KYH27341.1"/>
    <property type="molecule type" value="Genomic_DNA"/>
</dbReference>
<evidence type="ECO:0000313" key="13">
    <source>
        <dbReference type="Proteomes" id="UP000075321"/>
    </source>
</evidence>
<keyword evidence="5 9" id="KW-0378">Hydrolase</keyword>
<dbReference type="HAMAP" id="MF_02044">
    <property type="entry name" value="Mre11"/>
    <property type="match status" value="1"/>
</dbReference>
<dbReference type="GO" id="GO:0006302">
    <property type="term" value="P:double-strand break repair"/>
    <property type="evidence" value="ECO:0007669"/>
    <property type="project" value="UniProtKB-UniRule"/>
</dbReference>
<evidence type="ECO:0000256" key="4">
    <source>
        <dbReference type="ARBA" id="ARBA00022763"/>
    </source>
</evidence>
<feature type="domain" description="Calcineurin-like phosphoesterase" evidence="11">
    <location>
        <begin position="3"/>
        <end position="142"/>
    </location>
</feature>
<comment type="similarity">
    <text evidence="9">Belongs to the MRE11/RAD32 family.</text>
</comment>
<feature type="binding site" evidence="9">
    <location>
        <position position="50"/>
    </location>
    <ligand>
        <name>Mn(2+)</name>
        <dbReference type="ChEBI" id="CHEBI:29035"/>
        <label>1</label>
    </ligand>
</feature>
<evidence type="ECO:0000256" key="8">
    <source>
        <dbReference type="ARBA" id="ARBA00023211"/>
    </source>
</evidence>
<dbReference type="Proteomes" id="UP000075321">
    <property type="component" value="Unassembled WGS sequence"/>
</dbReference>
<dbReference type="GO" id="GO:0008408">
    <property type="term" value="F:3'-5' exonuclease activity"/>
    <property type="evidence" value="ECO:0007669"/>
    <property type="project" value="UniProtKB-UniRule"/>
</dbReference>
<gene>
    <name evidence="9" type="primary">mre11</name>
    <name evidence="12" type="ORF">HAPAU_00070</name>
</gene>
<keyword evidence="13" id="KW-1185">Reference proteome</keyword>
<keyword evidence="6 9" id="KW-0269">Exonuclease</keyword>
<feature type="active site" description="Proton donor" evidence="9">
    <location>
        <position position="86"/>
    </location>
</feature>